<dbReference type="EMBL" id="CM001402">
    <property type="protein sequence ID" value="EHO42474.1"/>
    <property type="molecule type" value="Genomic_DNA"/>
</dbReference>
<feature type="transmembrane region" description="Helical" evidence="3">
    <location>
        <begin position="38"/>
        <end position="54"/>
    </location>
</feature>
<keyword evidence="1" id="KW-0175">Coiled coil</keyword>
<evidence type="ECO:0000313" key="6">
    <source>
        <dbReference type="Proteomes" id="UP000004671"/>
    </source>
</evidence>
<keyword evidence="3" id="KW-1133">Transmembrane helix</keyword>
<dbReference type="EMBL" id="CP018099">
    <property type="protein sequence ID" value="APF18470.1"/>
    <property type="molecule type" value="Genomic_DNA"/>
</dbReference>
<evidence type="ECO:0000313" key="5">
    <source>
        <dbReference type="EMBL" id="EHO42474.1"/>
    </source>
</evidence>
<reference evidence="5 6" key="1">
    <citation type="submission" date="2011-09" db="EMBL/GenBank/DDBJ databases">
        <title>The permanent draft genome of Caldithrix abyssi DSM 13497.</title>
        <authorList>
            <consortium name="US DOE Joint Genome Institute (JGI-PGF)"/>
            <person name="Lucas S."/>
            <person name="Han J."/>
            <person name="Lapidus A."/>
            <person name="Bruce D."/>
            <person name="Goodwin L."/>
            <person name="Pitluck S."/>
            <person name="Peters L."/>
            <person name="Kyrpides N."/>
            <person name="Mavromatis K."/>
            <person name="Ivanova N."/>
            <person name="Mikhailova N."/>
            <person name="Chertkov O."/>
            <person name="Detter J.C."/>
            <person name="Tapia R."/>
            <person name="Han C."/>
            <person name="Land M."/>
            <person name="Hauser L."/>
            <person name="Markowitz V."/>
            <person name="Cheng J.-F."/>
            <person name="Hugenholtz P."/>
            <person name="Woyke T."/>
            <person name="Wu D."/>
            <person name="Spring S."/>
            <person name="Brambilla E."/>
            <person name="Klenk H.-P."/>
            <person name="Eisen J.A."/>
        </authorList>
    </citation>
    <scope>NUCLEOTIDE SEQUENCE [LARGE SCALE GENOMIC DNA]</scope>
    <source>
        <strain evidence="5 6">DSM 13497</strain>
    </source>
</reference>
<dbReference type="PaxDb" id="880073-Calab_2867"/>
<reference evidence="4 7" key="2">
    <citation type="submission" date="2016-11" db="EMBL/GenBank/DDBJ databases">
        <title>Genomic analysis of Caldithrix abyssi and proposal of a novel bacterial phylum Caldithrichaeota.</title>
        <authorList>
            <person name="Kublanov I."/>
            <person name="Sigalova O."/>
            <person name="Gavrilov S."/>
            <person name="Lebedinsky A."/>
            <person name="Ivanova N."/>
            <person name="Daum C."/>
            <person name="Reddy T."/>
            <person name="Klenk H.P."/>
            <person name="Goker M."/>
            <person name="Reva O."/>
            <person name="Miroshnichenko M."/>
            <person name="Kyprides N."/>
            <person name="Woyke T."/>
            <person name="Gelfand M."/>
        </authorList>
    </citation>
    <scope>NUCLEOTIDE SEQUENCE [LARGE SCALE GENOMIC DNA]</scope>
    <source>
        <strain evidence="4 7">LF13</strain>
    </source>
</reference>
<keyword evidence="6" id="KW-1185">Reference proteome</keyword>
<proteinExistence type="predicted"/>
<organism evidence="5 6">
    <name type="scientific">Caldithrix abyssi DSM 13497</name>
    <dbReference type="NCBI Taxonomy" id="880073"/>
    <lineage>
        <taxon>Bacteria</taxon>
        <taxon>Pseudomonadati</taxon>
        <taxon>Calditrichota</taxon>
        <taxon>Calditrichia</taxon>
        <taxon>Calditrichales</taxon>
        <taxon>Calditrichaceae</taxon>
        <taxon>Caldithrix</taxon>
    </lineage>
</organism>
<dbReference type="InParanoid" id="H1XRY1"/>
<protein>
    <submittedName>
        <fullName evidence="5">Uncharacterized protein</fullName>
    </submittedName>
</protein>
<dbReference type="HOGENOM" id="CLU_1465635_0_0_0"/>
<dbReference type="Proteomes" id="UP000004671">
    <property type="component" value="Chromosome"/>
</dbReference>
<accession>H1XRY1</accession>
<keyword evidence="3" id="KW-0472">Membrane</keyword>
<keyword evidence="3" id="KW-0812">Transmembrane</keyword>
<evidence type="ECO:0000256" key="1">
    <source>
        <dbReference type="SAM" id="Coils"/>
    </source>
</evidence>
<evidence type="ECO:0000256" key="3">
    <source>
        <dbReference type="SAM" id="Phobius"/>
    </source>
</evidence>
<evidence type="ECO:0000256" key="2">
    <source>
        <dbReference type="SAM" id="MobiDB-lite"/>
    </source>
</evidence>
<evidence type="ECO:0000313" key="4">
    <source>
        <dbReference type="EMBL" id="APF18470.1"/>
    </source>
</evidence>
<evidence type="ECO:0000313" key="7">
    <source>
        <dbReference type="Proteomes" id="UP000183868"/>
    </source>
</evidence>
<gene>
    <name evidence="4" type="ORF">Cabys_1721</name>
    <name evidence="5" type="ORF">Calab_2867</name>
</gene>
<dbReference type="AlphaFoldDB" id="H1XRY1"/>
<dbReference type="RefSeq" id="WP_006929815.1">
    <property type="nucleotide sequence ID" value="NZ_CM001402.1"/>
</dbReference>
<dbReference type="KEGG" id="caby:Cabys_1721"/>
<feature type="region of interest" description="Disordered" evidence="2">
    <location>
        <begin position="150"/>
        <end position="184"/>
    </location>
</feature>
<sequence>MPDLSAFTVLFDVLLLLVPLLVAMFLVYKLILPRKPKLVLGILAGMGALGAFFLQRKLKKAFAVEDKLSEFNEKYARFKEIQKRRQEAVTANQQVIKVLEERRKKLEQNAEKYRSELQLIDAELKDRLALNEKLIHDAQSFLASAKERSAQRKKLLTHDPPPDAPSSKASDSDIEIDGYRLFEE</sequence>
<name>H1XRY1_CALAY</name>
<feature type="coiled-coil region" evidence="1">
    <location>
        <begin position="89"/>
        <end position="123"/>
    </location>
</feature>
<feature type="transmembrane region" description="Helical" evidence="3">
    <location>
        <begin position="6"/>
        <end position="31"/>
    </location>
</feature>
<feature type="compositionally biased region" description="Basic and acidic residues" evidence="2">
    <location>
        <begin position="150"/>
        <end position="161"/>
    </location>
</feature>
<dbReference type="STRING" id="880073.Cabys_1721"/>
<dbReference type="Proteomes" id="UP000183868">
    <property type="component" value="Chromosome"/>
</dbReference>